<dbReference type="Proteomes" id="UP000827092">
    <property type="component" value="Unassembled WGS sequence"/>
</dbReference>
<dbReference type="InterPro" id="IPR051560">
    <property type="entry name" value="MAM_domain-containing"/>
</dbReference>
<dbReference type="AlphaFoldDB" id="A0AAV6TE46"/>
<proteinExistence type="predicted"/>
<dbReference type="GO" id="GO:0016020">
    <property type="term" value="C:membrane"/>
    <property type="evidence" value="ECO:0007669"/>
    <property type="project" value="InterPro"/>
</dbReference>
<dbReference type="Gene3D" id="2.60.120.200">
    <property type="match status" value="2"/>
</dbReference>
<gene>
    <name evidence="2" type="ORF">JTE90_013570</name>
</gene>
<dbReference type="InterPro" id="IPR000998">
    <property type="entry name" value="MAM_dom"/>
</dbReference>
<dbReference type="PROSITE" id="PS50060">
    <property type="entry name" value="MAM_2"/>
    <property type="match status" value="2"/>
</dbReference>
<accession>A0AAV6TE46</accession>
<protein>
    <recommendedName>
        <fullName evidence="1">MAM domain-containing protein</fullName>
    </recommendedName>
</protein>
<evidence type="ECO:0000313" key="2">
    <source>
        <dbReference type="EMBL" id="KAG8156180.1"/>
    </source>
</evidence>
<keyword evidence="3" id="KW-1185">Reference proteome</keyword>
<dbReference type="Pfam" id="PF00629">
    <property type="entry name" value="MAM"/>
    <property type="match status" value="2"/>
</dbReference>
<evidence type="ECO:0000313" key="3">
    <source>
        <dbReference type="Proteomes" id="UP000827092"/>
    </source>
</evidence>
<dbReference type="CDD" id="cd06263">
    <property type="entry name" value="MAM"/>
    <property type="match status" value="2"/>
</dbReference>
<dbReference type="PANTHER" id="PTHR23282:SF101">
    <property type="entry name" value="MAM DOMAIN-CONTAINING PROTEIN"/>
    <property type="match status" value="1"/>
</dbReference>
<dbReference type="SMART" id="SM00137">
    <property type="entry name" value="MAM"/>
    <property type="match status" value="2"/>
</dbReference>
<feature type="non-terminal residue" evidence="2">
    <location>
        <position position="1"/>
    </location>
</feature>
<feature type="domain" description="MAM" evidence="1">
    <location>
        <begin position="173"/>
        <end position="332"/>
    </location>
</feature>
<dbReference type="EMBL" id="JAFNEN010006246">
    <property type="protein sequence ID" value="KAG8156180.1"/>
    <property type="molecule type" value="Genomic_DNA"/>
</dbReference>
<sequence>IDLLSCTFDDKSLCSWKQDQGTLPWKFGGFEEVKSTTPKQPANNQGYYIYVSSYEGIPQTNHELLARIQSPVVSASFNDTSCFSFYYNMFGARVGELTLSIVPLDEKGEPIGKQVIWRRSGTQPDRWFQYKDTMGITEGDYRVEIQGEMGPGFGGYFAVDDISLALGACPNNEVCDFESGLCGWTVEASKEGKFLWRRTVPTKLGPPRDHTSMTGAGYYLQAVNEQGASSNDVTNFVSPKYGKRWGAHCLTFWYWRPGQGNGSLSVLTRNENDKESQLWLEDRDVGMFWHFAQVTVDEIEQVQVLIRAKKGDSEDKEMALDDIHIKNSRCGNPGSCSFNRDYCGYFLDAMSNFSWQLGDGRVVDDMKVESTPQDNSVENGTNLAVKS</sequence>
<dbReference type="InterPro" id="IPR013320">
    <property type="entry name" value="ConA-like_dom_sf"/>
</dbReference>
<comment type="caution">
    <text evidence="2">The sequence shown here is derived from an EMBL/GenBank/DDBJ whole genome shotgun (WGS) entry which is preliminary data.</text>
</comment>
<reference evidence="2 3" key="1">
    <citation type="journal article" date="2022" name="Nat. Ecol. Evol.">
        <title>A masculinizing supergene underlies an exaggerated male reproductive morph in a spider.</title>
        <authorList>
            <person name="Hendrickx F."/>
            <person name="De Corte Z."/>
            <person name="Sonet G."/>
            <person name="Van Belleghem S.M."/>
            <person name="Kostlbacher S."/>
            <person name="Vangestel C."/>
        </authorList>
    </citation>
    <scope>NUCLEOTIDE SEQUENCE [LARGE SCALE GENOMIC DNA]</scope>
    <source>
        <strain evidence="2">W744_W776</strain>
    </source>
</reference>
<dbReference type="PANTHER" id="PTHR23282">
    <property type="entry name" value="APICAL ENDOSOMAL GLYCOPROTEIN PRECURSOR"/>
    <property type="match status" value="1"/>
</dbReference>
<name>A0AAV6TE46_9ARAC</name>
<feature type="domain" description="MAM" evidence="1">
    <location>
        <begin position="4"/>
        <end position="171"/>
    </location>
</feature>
<organism evidence="2 3">
    <name type="scientific">Oedothorax gibbosus</name>
    <dbReference type="NCBI Taxonomy" id="931172"/>
    <lineage>
        <taxon>Eukaryota</taxon>
        <taxon>Metazoa</taxon>
        <taxon>Ecdysozoa</taxon>
        <taxon>Arthropoda</taxon>
        <taxon>Chelicerata</taxon>
        <taxon>Arachnida</taxon>
        <taxon>Araneae</taxon>
        <taxon>Araneomorphae</taxon>
        <taxon>Entelegynae</taxon>
        <taxon>Araneoidea</taxon>
        <taxon>Linyphiidae</taxon>
        <taxon>Erigoninae</taxon>
        <taxon>Oedothorax</taxon>
    </lineage>
</organism>
<evidence type="ECO:0000259" key="1">
    <source>
        <dbReference type="PROSITE" id="PS50060"/>
    </source>
</evidence>
<dbReference type="SUPFAM" id="SSF49899">
    <property type="entry name" value="Concanavalin A-like lectins/glucanases"/>
    <property type="match status" value="2"/>
</dbReference>